<dbReference type="OrthoDB" id="1328547at2759"/>
<keyword evidence="3" id="KW-1185">Reference proteome</keyword>
<dbReference type="Proteomes" id="UP001152484">
    <property type="component" value="Unassembled WGS sequence"/>
</dbReference>
<name>A0A9P1EAW7_CUSEU</name>
<organism evidence="2 3">
    <name type="scientific">Cuscuta europaea</name>
    <name type="common">European dodder</name>
    <dbReference type="NCBI Taxonomy" id="41803"/>
    <lineage>
        <taxon>Eukaryota</taxon>
        <taxon>Viridiplantae</taxon>
        <taxon>Streptophyta</taxon>
        <taxon>Embryophyta</taxon>
        <taxon>Tracheophyta</taxon>
        <taxon>Spermatophyta</taxon>
        <taxon>Magnoliopsida</taxon>
        <taxon>eudicotyledons</taxon>
        <taxon>Gunneridae</taxon>
        <taxon>Pentapetalae</taxon>
        <taxon>asterids</taxon>
        <taxon>lamiids</taxon>
        <taxon>Solanales</taxon>
        <taxon>Convolvulaceae</taxon>
        <taxon>Cuscuteae</taxon>
        <taxon>Cuscuta</taxon>
        <taxon>Cuscuta subgen. Cuscuta</taxon>
    </lineage>
</organism>
<comment type="caution">
    <text evidence="2">The sequence shown here is derived from an EMBL/GenBank/DDBJ whole genome shotgun (WGS) entry which is preliminary data.</text>
</comment>
<evidence type="ECO:0000313" key="2">
    <source>
        <dbReference type="EMBL" id="CAH9091821.1"/>
    </source>
</evidence>
<protein>
    <submittedName>
        <fullName evidence="2">Uncharacterized protein</fullName>
    </submittedName>
</protein>
<evidence type="ECO:0000313" key="3">
    <source>
        <dbReference type="Proteomes" id="UP001152484"/>
    </source>
</evidence>
<dbReference type="EMBL" id="CAMAPE010000027">
    <property type="protein sequence ID" value="CAH9091821.1"/>
    <property type="molecule type" value="Genomic_DNA"/>
</dbReference>
<feature type="region of interest" description="Disordered" evidence="1">
    <location>
        <begin position="7"/>
        <end position="26"/>
    </location>
</feature>
<proteinExistence type="predicted"/>
<reference evidence="2" key="1">
    <citation type="submission" date="2022-07" db="EMBL/GenBank/DDBJ databases">
        <authorList>
            <person name="Macas J."/>
            <person name="Novak P."/>
            <person name="Neumann P."/>
        </authorList>
    </citation>
    <scope>NUCLEOTIDE SEQUENCE</scope>
</reference>
<evidence type="ECO:0000256" key="1">
    <source>
        <dbReference type="SAM" id="MobiDB-lite"/>
    </source>
</evidence>
<sequence>MGWAFRFGFSGSGQPTQSARRGQTRSGFRVGSGYAHPYSSSSLISSYHDRPLGLNVIIYLKTGFLSVKCLELVIGLVIPFPDKRPLPLYDDRLHHHFVIIYWTDSSSSSSSHNDQPLGYGVMLHLKTGFLSAESLELATGLAIPFPDKRPSPLYDDRLHHRLIIIYWTDSSSLSSSHHDQPLGFGMMLYLKTNFLSTESLELATGLAIPFPDKQPSPLYDDQLHHRLDIIYWTSFSSPSSSHHDQSLGYGVMLYLKSGFLSAESLELAIGLTIISWMVTIASI</sequence>
<accession>A0A9P1EAW7</accession>
<dbReference type="AlphaFoldDB" id="A0A9P1EAW7"/>
<gene>
    <name evidence="2" type="ORF">CEURO_LOCUS11714</name>
</gene>
<feature type="compositionally biased region" description="Polar residues" evidence="1">
    <location>
        <begin position="12"/>
        <end position="26"/>
    </location>
</feature>